<comment type="pathway">
    <text evidence="3">tRNA modification; 5-methoxycarbonylmethyl-2-thiouridine-tRNA biosynthesis.</text>
</comment>
<comment type="subcellular location">
    <subcellularLocation>
        <location evidence="2">Cytoplasm</location>
    </subcellularLocation>
    <subcellularLocation>
        <location evidence="1">Nucleus</location>
    </subcellularLocation>
</comment>
<keyword evidence="8" id="KW-0539">Nucleus</keyword>
<dbReference type="GO" id="GO:0005737">
    <property type="term" value="C:cytoplasm"/>
    <property type="evidence" value="ECO:0007669"/>
    <property type="project" value="UniProtKB-SubCell"/>
</dbReference>
<protein>
    <recommendedName>
        <fullName evidence="5">Elongator complex protein 4</fullName>
    </recommendedName>
</protein>
<gene>
    <name evidence="9" type="primary">ELP4</name>
</gene>
<evidence type="ECO:0000256" key="8">
    <source>
        <dbReference type="ARBA" id="ARBA00023242"/>
    </source>
</evidence>
<evidence type="ECO:0000256" key="3">
    <source>
        <dbReference type="ARBA" id="ARBA00005043"/>
    </source>
</evidence>
<evidence type="ECO:0000256" key="7">
    <source>
        <dbReference type="ARBA" id="ARBA00022694"/>
    </source>
</evidence>
<evidence type="ECO:0000313" key="9">
    <source>
        <dbReference type="EMBL" id="CDG68137.1"/>
    </source>
</evidence>
<dbReference type="Gene3D" id="3.40.50.300">
    <property type="entry name" value="P-loop containing nucleotide triphosphate hydrolases"/>
    <property type="match status" value="1"/>
</dbReference>
<comment type="similarity">
    <text evidence="4">Belongs to the ELP4 family.</text>
</comment>
<evidence type="ECO:0000256" key="5">
    <source>
        <dbReference type="ARBA" id="ARBA00020265"/>
    </source>
</evidence>
<dbReference type="UniPathway" id="UPA00988"/>
<feature type="non-terminal residue" evidence="9">
    <location>
        <position position="1"/>
    </location>
</feature>
<name>T2M840_HYDVU</name>
<sequence>MSTSFVKKTARGRTNLPAGTKASLHNSQLLISTGVPSLDTFIGGGLAVGTLILVGKFFLEIPDLTDEDNNLKSSNDNNSDLLIAWRYKDSPKVQPVVSNLRFGHYFDLSKKISQEKIDTCKISHFYANPNRYNSNKDQYKELLESIKNELERLKTSNSMCNPSVLRICINSLGSPLWGSFSTASGACESSLTWFLLALRSILRNSLATCMITIPTHLCEELWFVNRIRRCCDTVIQILSFNDAVKDQNLMYKDYNGLLHVKKLAHLNCISGYDINTSDLAFKLKRKRFSIEKLHLPPNISETANRSETKPNIKTSICSSTTHANNPLDF</sequence>
<dbReference type="GO" id="GO:0008023">
    <property type="term" value="C:transcription elongation factor complex"/>
    <property type="evidence" value="ECO:0007669"/>
    <property type="project" value="TreeGrafter"/>
</dbReference>
<dbReference type="EMBL" id="HAAD01001905">
    <property type="protein sequence ID" value="CDG68137.1"/>
    <property type="molecule type" value="mRNA"/>
</dbReference>
<dbReference type="PANTHER" id="PTHR12896">
    <property type="entry name" value="PAX6 NEIGHBOR PROTEIN PAXNEB"/>
    <property type="match status" value="1"/>
</dbReference>
<dbReference type="GO" id="GO:0033588">
    <property type="term" value="C:elongator holoenzyme complex"/>
    <property type="evidence" value="ECO:0007669"/>
    <property type="project" value="InterPro"/>
</dbReference>
<dbReference type="CDD" id="cd19494">
    <property type="entry name" value="Elp4"/>
    <property type="match status" value="1"/>
</dbReference>
<dbReference type="OMA" id="NTTMWDD"/>
<dbReference type="OrthoDB" id="289162at2759"/>
<evidence type="ECO:0000256" key="6">
    <source>
        <dbReference type="ARBA" id="ARBA00022490"/>
    </source>
</evidence>
<evidence type="ECO:0000256" key="1">
    <source>
        <dbReference type="ARBA" id="ARBA00004123"/>
    </source>
</evidence>
<evidence type="ECO:0000256" key="4">
    <source>
        <dbReference type="ARBA" id="ARBA00007573"/>
    </source>
</evidence>
<keyword evidence="6" id="KW-0963">Cytoplasm</keyword>
<dbReference type="InterPro" id="IPR008728">
    <property type="entry name" value="Elongator_complex_protein_4"/>
</dbReference>
<organism evidence="9">
    <name type="scientific">Hydra vulgaris</name>
    <name type="common">Hydra</name>
    <name type="synonym">Hydra attenuata</name>
    <dbReference type="NCBI Taxonomy" id="6087"/>
    <lineage>
        <taxon>Eukaryota</taxon>
        <taxon>Metazoa</taxon>
        <taxon>Cnidaria</taxon>
        <taxon>Hydrozoa</taxon>
        <taxon>Hydroidolina</taxon>
        <taxon>Anthoathecata</taxon>
        <taxon>Aplanulata</taxon>
        <taxon>Hydridae</taxon>
        <taxon>Hydra</taxon>
    </lineage>
</organism>
<dbReference type="InterPro" id="IPR027417">
    <property type="entry name" value="P-loop_NTPase"/>
</dbReference>
<accession>T2M840</accession>
<dbReference type="Pfam" id="PF05625">
    <property type="entry name" value="PAXNEB"/>
    <property type="match status" value="2"/>
</dbReference>
<dbReference type="AlphaFoldDB" id="T2M840"/>
<reference evidence="9" key="1">
    <citation type="journal article" date="2013" name="Genome Biol. Evol.">
        <title>Punctuated emergences of genetic and phenotypic innovations in eumetazoan, bilaterian, euteleostome, and hominidae ancestors.</title>
        <authorList>
            <person name="Wenger Y."/>
            <person name="Galliot B."/>
        </authorList>
    </citation>
    <scope>NUCLEOTIDE SEQUENCE</scope>
    <source>
        <tissue evidence="9">Whole animals</tissue>
    </source>
</reference>
<evidence type="ECO:0000256" key="2">
    <source>
        <dbReference type="ARBA" id="ARBA00004496"/>
    </source>
</evidence>
<dbReference type="PANTHER" id="PTHR12896:SF1">
    <property type="entry name" value="ELONGATOR COMPLEX PROTEIN 4"/>
    <property type="match status" value="1"/>
</dbReference>
<proteinExistence type="evidence at transcript level"/>
<dbReference type="GO" id="GO:0002098">
    <property type="term" value="P:tRNA wobble uridine modification"/>
    <property type="evidence" value="ECO:0007669"/>
    <property type="project" value="InterPro"/>
</dbReference>
<keyword evidence="7" id="KW-0819">tRNA processing</keyword>